<keyword evidence="3" id="KW-1185">Reference proteome</keyword>
<sequence length="61" mass="6992">MPIKPESWQDDDPLTAVAALHMGQHTFRRLWHTVVIFTTPNIINISLQPVLMLLLLSFPLN</sequence>
<reference evidence="2" key="1">
    <citation type="journal article" date="2020" name="Stud. Mycol.">
        <title>101 Dothideomycetes genomes: a test case for predicting lifestyles and emergence of pathogens.</title>
        <authorList>
            <person name="Haridas S."/>
            <person name="Albert R."/>
            <person name="Binder M."/>
            <person name="Bloem J."/>
            <person name="Labutti K."/>
            <person name="Salamov A."/>
            <person name="Andreopoulos B."/>
            <person name="Baker S."/>
            <person name="Barry K."/>
            <person name="Bills G."/>
            <person name="Bluhm B."/>
            <person name="Cannon C."/>
            <person name="Castanera R."/>
            <person name="Culley D."/>
            <person name="Daum C."/>
            <person name="Ezra D."/>
            <person name="Gonzalez J."/>
            <person name="Henrissat B."/>
            <person name="Kuo A."/>
            <person name="Liang C."/>
            <person name="Lipzen A."/>
            <person name="Lutzoni F."/>
            <person name="Magnuson J."/>
            <person name="Mondo S."/>
            <person name="Nolan M."/>
            <person name="Ohm R."/>
            <person name="Pangilinan J."/>
            <person name="Park H.-J."/>
            <person name="Ramirez L."/>
            <person name="Alfaro M."/>
            <person name="Sun H."/>
            <person name="Tritt A."/>
            <person name="Yoshinaga Y."/>
            <person name="Zwiers L.-H."/>
            <person name="Turgeon B."/>
            <person name="Goodwin S."/>
            <person name="Spatafora J."/>
            <person name="Crous P."/>
            <person name="Grigoriev I."/>
        </authorList>
    </citation>
    <scope>NUCLEOTIDE SEQUENCE</scope>
    <source>
        <strain evidence="2">CBS 119925</strain>
    </source>
</reference>
<keyword evidence="1" id="KW-0472">Membrane</keyword>
<keyword evidence="1" id="KW-0812">Transmembrane</keyword>
<evidence type="ECO:0000256" key="1">
    <source>
        <dbReference type="SAM" id="Phobius"/>
    </source>
</evidence>
<organism evidence="2 3">
    <name type="scientific">Sporormia fimetaria CBS 119925</name>
    <dbReference type="NCBI Taxonomy" id="1340428"/>
    <lineage>
        <taxon>Eukaryota</taxon>
        <taxon>Fungi</taxon>
        <taxon>Dikarya</taxon>
        <taxon>Ascomycota</taxon>
        <taxon>Pezizomycotina</taxon>
        <taxon>Dothideomycetes</taxon>
        <taxon>Pleosporomycetidae</taxon>
        <taxon>Pleosporales</taxon>
        <taxon>Sporormiaceae</taxon>
        <taxon>Sporormia</taxon>
    </lineage>
</organism>
<gene>
    <name evidence="2" type="ORF">M011DRAFT_467021</name>
</gene>
<evidence type="ECO:0000313" key="2">
    <source>
        <dbReference type="EMBL" id="KAF2747983.1"/>
    </source>
</evidence>
<accession>A0A6A6VCU8</accession>
<dbReference type="EMBL" id="MU006570">
    <property type="protein sequence ID" value="KAF2747983.1"/>
    <property type="molecule type" value="Genomic_DNA"/>
</dbReference>
<dbReference type="Proteomes" id="UP000799440">
    <property type="component" value="Unassembled WGS sequence"/>
</dbReference>
<protein>
    <submittedName>
        <fullName evidence="2">Uncharacterized protein</fullName>
    </submittedName>
</protein>
<dbReference type="AlphaFoldDB" id="A0A6A6VCU8"/>
<name>A0A6A6VCU8_9PLEO</name>
<evidence type="ECO:0000313" key="3">
    <source>
        <dbReference type="Proteomes" id="UP000799440"/>
    </source>
</evidence>
<proteinExistence type="predicted"/>
<keyword evidence="1" id="KW-1133">Transmembrane helix</keyword>
<feature type="transmembrane region" description="Helical" evidence="1">
    <location>
        <begin position="30"/>
        <end position="58"/>
    </location>
</feature>